<evidence type="ECO:0008006" key="3">
    <source>
        <dbReference type="Google" id="ProtNLM"/>
    </source>
</evidence>
<evidence type="ECO:0000313" key="1">
    <source>
        <dbReference type="EMBL" id="PSR54250.1"/>
    </source>
</evidence>
<dbReference type="Proteomes" id="UP000240357">
    <property type="component" value="Unassembled WGS sequence"/>
</dbReference>
<gene>
    <name evidence="1" type="ORF">AHMF7605_12305</name>
</gene>
<evidence type="ECO:0000313" key="2">
    <source>
        <dbReference type="Proteomes" id="UP000240357"/>
    </source>
</evidence>
<protein>
    <recommendedName>
        <fullName evidence="3">Lipoprotein</fullName>
    </recommendedName>
</protein>
<reference evidence="1 2" key="1">
    <citation type="submission" date="2018-03" db="EMBL/GenBank/DDBJ databases">
        <title>Adhaeribacter sp. HMF7605 Genome sequencing and assembly.</title>
        <authorList>
            <person name="Kang H."/>
            <person name="Kang J."/>
            <person name="Cha I."/>
            <person name="Kim H."/>
            <person name="Joh K."/>
        </authorList>
    </citation>
    <scope>NUCLEOTIDE SEQUENCE [LARGE SCALE GENOMIC DNA]</scope>
    <source>
        <strain evidence="1 2">HMF7605</strain>
    </source>
</reference>
<name>A0A2T2YFG4_9BACT</name>
<dbReference type="OrthoDB" id="851070at2"/>
<dbReference type="PROSITE" id="PS51257">
    <property type="entry name" value="PROKAR_LIPOPROTEIN"/>
    <property type="match status" value="1"/>
</dbReference>
<dbReference type="RefSeq" id="WP_106929750.1">
    <property type="nucleotide sequence ID" value="NZ_PYFT01000001.1"/>
</dbReference>
<dbReference type="AlphaFoldDB" id="A0A2T2YFG4"/>
<proteinExistence type="predicted"/>
<sequence length="213" mass="24500">MRKLLLIFILAIGLLACGEGKVKPKVKRASLSTNTSKFEIVEPKLNLVDTIKSYDNKVYTKYISGSVFQELRESLPDWELPEPIQWENFWFKEYKDDSVLVNYLSGDFNCDSKSDYAFLLQNKNNKQYAVWVLQSKQGKLSVIKLHDLGESEQPLQFGIELVPKGPLFYIDFENDNPKPIKLKCPGIQVSFFETAAVTYYWKSNKFESVTTGD</sequence>
<comment type="caution">
    <text evidence="1">The sequence shown here is derived from an EMBL/GenBank/DDBJ whole genome shotgun (WGS) entry which is preliminary data.</text>
</comment>
<organism evidence="1 2">
    <name type="scientific">Adhaeribacter arboris</name>
    <dbReference type="NCBI Taxonomy" id="2072846"/>
    <lineage>
        <taxon>Bacteria</taxon>
        <taxon>Pseudomonadati</taxon>
        <taxon>Bacteroidota</taxon>
        <taxon>Cytophagia</taxon>
        <taxon>Cytophagales</taxon>
        <taxon>Hymenobacteraceae</taxon>
        <taxon>Adhaeribacter</taxon>
    </lineage>
</organism>
<accession>A0A2T2YFG4</accession>
<keyword evidence="2" id="KW-1185">Reference proteome</keyword>
<dbReference type="EMBL" id="PYFT01000001">
    <property type="protein sequence ID" value="PSR54250.1"/>
    <property type="molecule type" value="Genomic_DNA"/>
</dbReference>